<dbReference type="GO" id="GO:0016757">
    <property type="term" value="F:glycosyltransferase activity"/>
    <property type="evidence" value="ECO:0007669"/>
    <property type="project" value="InterPro"/>
</dbReference>
<comment type="caution">
    <text evidence="3">The sequence shown here is derived from an EMBL/GenBank/DDBJ whole genome shotgun (WGS) entry which is preliminary data.</text>
</comment>
<proteinExistence type="predicted"/>
<evidence type="ECO:0000313" key="4">
    <source>
        <dbReference type="Proteomes" id="UP001193748"/>
    </source>
</evidence>
<feature type="domain" description="Glycosyltransferase subfamily 4-like N-terminal" evidence="2">
    <location>
        <begin position="17"/>
        <end position="206"/>
    </location>
</feature>
<evidence type="ECO:0000313" key="3">
    <source>
        <dbReference type="EMBL" id="NRT90807.1"/>
    </source>
</evidence>
<dbReference type="CDD" id="cd03801">
    <property type="entry name" value="GT4_PimA-like"/>
    <property type="match status" value="1"/>
</dbReference>
<dbReference type="SUPFAM" id="SSF53756">
    <property type="entry name" value="UDP-Glycosyltransferase/glycogen phosphorylase"/>
    <property type="match status" value="1"/>
</dbReference>
<evidence type="ECO:0000259" key="1">
    <source>
        <dbReference type="Pfam" id="PF00534"/>
    </source>
</evidence>
<sequence>MQNKVVYMLTTVFYPSIGGRESHIHNISKELVKMGYTAKIINPIINFEETKVELLDGIEVHKLRIGDYNSEKKYLEYKSKSKGLMGYLSGYLRKNFYNKFYKHIAEYIEKDIHLNNYSKGNIIIHQHDFISGYRLSKELSKSYKIVFTNHTGEFLFLKKLPFNEVIIKHLTNHFQYIISPSEELNQFKGIRDENTFSYIPNGVDLNDFYVADEEQIKNYKREYGLDNDKLMILCPRRWAPTKGIIYLVKAIGILKDKDINSRFQAVFIGNDYEDYPEYKEDILKFIKDNKLEKYIKLLGNIEYENMNKITVASDIIVIPSLMEAVSLSMLESMACGKIVVGSDTGGIPEVIKDNKNGFLVKRADETDLANTLYKVIKKYNELGYIKTKARKTVEESYSWEIVAHNIDKIYRIV</sequence>
<dbReference type="Pfam" id="PF00534">
    <property type="entry name" value="Glycos_transf_1"/>
    <property type="match status" value="1"/>
</dbReference>
<dbReference type="Pfam" id="PF13439">
    <property type="entry name" value="Glyco_transf_4"/>
    <property type="match status" value="1"/>
</dbReference>
<dbReference type="Proteomes" id="UP001193748">
    <property type="component" value="Unassembled WGS sequence"/>
</dbReference>
<dbReference type="RefSeq" id="WP_173711684.1">
    <property type="nucleotide sequence ID" value="NZ_JABSWW010000001.1"/>
</dbReference>
<dbReference type="InterPro" id="IPR001296">
    <property type="entry name" value="Glyco_trans_1"/>
</dbReference>
<dbReference type="PANTHER" id="PTHR45871">
    <property type="entry name" value="N-ACETYLGLUCOSAMINYL-PHOSPHATIDYLINOSITOL BIOSYNTHETIC PROTEIN"/>
    <property type="match status" value="1"/>
</dbReference>
<organism evidence="3 4">
    <name type="scientific">Clostridium beijerinckii</name>
    <name type="common">Clostridium MP</name>
    <dbReference type="NCBI Taxonomy" id="1520"/>
    <lineage>
        <taxon>Bacteria</taxon>
        <taxon>Bacillati</taxon>
        <taxon>Bacillota</taxon>
        <taxon>Clostridia</taxon>
        <taxon>Eubacteriales</taxon>
        <taxon>Clostridiaceae</taxon>
        <taxon>Clostridium</taxon>
    </lineage>
</organism>
<dbReference type="PANTHER" id="PTHR45871:SF1">
    <property type="entry name" value="PHOSPHATIDYLINOSITOL N-ACETYLGLUCOSAMINYLTRANSFERASE SUBUNIT A"/>
    <property type="match status" value="1"/>
</dbReference>
<dbReference type="EMBL" id="JABSWW010000001">
    <property type="protein sequence ID" value="NRT90807.1"/>
    <property type="molecule type" value="Genomic_DNA"/>
</dbReference>
<accession>A0AAX0B784</accession>
<evidence type="ECO:0000259" key="2">
    <source>
        <dbReference type="Pfam" id="PF13439"/>
    </source>
</evidence>
<protein>
    <submittedName>
        <fullName evidence="3">Uncharacterized protein</fullName>
    </submittedName>
</protein>
<reference evidence="3" key="2">
    <citation type="journal article" date="2022" name="Nat. Biotechnol.">
        <title>Carbon-negative production of acetone and isopropanol by gas fermentation at industrial pilot scale.</title>
        <authorList>
            <person name="Liew F.E."/>
            <person name="Nogle R."/>
            <person name="Abdalla T."/>
            <person name="Rasor B.J."/>
            <person name="Canter C."/>
            <person name="Jensen R.O."/>
            <person name="Wang L."/>
            <person name="Strutz J."/>
            <person name="Chirania P."/>
            <person name="De Tissera S."/>
            <person name="Mueller A.P."/>
            <person name="Ruan Z."/>
            <person name="Gao A."/>
            <person name="Tran L."/>
            <person name="Engle N.L."/>
            <person name="Bromley J.C."/>
            <person name="Daniell J."/>
            <person name="Conrado R."/>
            <person name="Tschaplinski T.J."/>
            <person name="Giannone R.J."/>
            <person name="Hettich R.L."/>
            <person name="Karim A.S."/>
            <person name="Simpson S.D."/>
            <person name="Brown S.D."/>
            <person name="Leang C."/>
            <person name="Jewett M.C."/>
            <person name="Kopke M."/>
        </authorList>
    </citation>
    <scope>NUCLEOTIDE SEQUENCE</scope>
    <source>
        <strain evidence="3">DJ080</strain>
    </source>
</reference>
<dbReference type="AlphaFoldDB" id="A0AAX0B784"/>
<dbReference type="InterPro" id="IPR028098">
    <property type="entry name" value="Glyco_trans_4-like_N"/>
</dbReference>
<feature type="domain" description="Glycosyl transferase family 1" evidence="1">
    <location>
        <begin position="217"/>
        <end position="391"/>
    </location>
</feature>
<reference evidence="3" key="1">
    <citation type="submission" date="2020-05" db="EMBL/GenBank/DDBJ databases">
        <authorList>
            <person name="Brown S."/>
            <person name="Huntemann M."/>
            <person name="Clum A."/>
            <person name="Spunde A."/>
            <person name="Palaniappan K."/>
            <person name="Ritter S."/>
            <person name="Mikhailova N."/>
            <person name="Chen I.-M."/>
            <person name="Stamatis D."/>
            <person name="Reddy T."/>
            <person name="O'Malley R."/>
            <person name="Daum C."/>
            <person name="Shapiro N."/>
            <person name="Ivanova N."/>
            <person name="Kyrpides N."/>
            <person name="Woyke T."/>
        </authorList>
    </citation>
    <scope>NUCLEOTIDE SEQUENCE</scope>
    <source>
        <strain evidence="3">DJ080</strain>
    </source>
</reference>
<dbReference type="Gene3D" id="3.40.50.2000">
    <property type="entry name" value="Glycogen Phosphorylase B"/>
    <property type="match status" value="2"/>
</dbReference>
<gene>
    <name evidence="3" type="ORF">B0H41_004486</name>
</gene>
<name>A0AAX0B784_CLOBE</name>